<name>A0ABP9U6E3_9BACT</name>
<protein>
    <submittedName>
        <fullName evidence="1">Uncharacterized protein</fullName>
    </submittedName>
</protein>
<sequence length="265" mass="30057">MPSVTQICKTVKQPYGGYLSPQKFQNIFLSDEYDYLNPEEENIPASLVGMTIDYLTRFYLTNDAENAFIISLQGAKCLDKFYFTKMHVKQASGLVQQIKNINDSDTIIAACQLAGFDTAFRAGVKTYFPVSKIQPDSKTIQHIQIMMNRMVQFFKKYGPIVMEGFIFPGAYTPKVTTGDGDFLTAETLWDLKVLKDNRSFTKVHTLQLLMYYLMGLHSEDSNIYQQLTSLGFFNPRTNTVSLLSISEIDDITLATVSQEIIGYKI</sequence>
<proteinExistence type="predicted"/>
<dbReference type="RefSeq" id="WP_353289529.1">
    <property type="nucleotide sequence ID" value="NZ_BAABQM010000001.1"/>
</dbReference>
<reference evidence="1" key="1">
    <citation type="submission" date="2024-02" db="EMBL/GenBank/DDBJ databases">
        <title>Draft genome sequence of new strains in genus Ureaplasma.</title>
        <authorList>
            <person name="Nakajima Y."/>
            <person name="Segawa T."/>
        </authorList>
    </citation>
    <scope>NUCLEOTIDE SEQUENCE [LARGE SCALE GENOMIC DNA]</scope>
    <source>
        <strain evidence="1">OM1</strain>
    </source>
</reference>
<evidence type="ECO:0000313" key="1">
    <source>
        <dbReference type="EMBL" id="GAA5414364.1"/>
    </source>
</evidence>
<comment type="caution">
    <text evidence="1">The sequence shown here is derived from an EMBL/GenBank/DDBJ whole genome shotgun (WGS) entry which is preliminary data.</text>
</comment>
<accession>A0ABP9U6E3</accession>
<keyword evidence="2" id="KW-1185">Reference proteome</keyword>
<gene>
    <name evidence="1" type="ORF">UREOM_0750</name>
</gene>
<dbReference type="Proteomes" id="UP001449582">
    <property type="component" value="Unassembled WGS sequence"/>
</dbReference>
<evidence type="ECO:0000313" key="2">
    <source>
        <dbReference type="Proteomes" id="UP001449582"/>
    </source>
</evidence>
<dbReference type="EMBL" id="BAABQM010000001">
    <property type="protein sequence ID" value="GAA5414364.1"/>
    <property type="molecule type" value="Genomic_DNA"/>
</dbReference>
<organism evidence="1 2">
    <name type="scientific">Ureaplasma ceti</name>
    <dbReference type="NCBI Taxonomy" id="3119530"/>
    <lineage>
        <taxon>Bacteria</taxon>
        <taxon>Bacillati</taxon>
        <taxon>Mycoplasmatota</taxon>
        <taxon>Mycoplasmoidales</taxon>
        <taxon>Mycoplasmoidaceae</taxon>
        <taxon>Ureaplasma</taxon>
    </lineage>
</organism>